<dbReference type="EMBL" id="BMIB01000003">
    <property type="protein sequence ID" value="GGH69539.1"/>
    <property type="molecule type" value="Genomic_DNA"/>
</dbReference>
<reference evidence="2" key="2">
    <citation type="submission" date="2020-09" db="EMBL/GenBank/DDBJ databases">
        <authorList>
            <person name="Sun Q."/>
            <person name="Zhou Y."/>
        </authorList>
    </citation>
    <scope>NUCLEOTIDE SEQUENCE</scope>
    <source>
        <strain evidence="2">CGMCC 1.15290</strain>
    </source>
</reference>
<gene>
    <name evidence="2" type="ORF">GCM10011379_26940</name>
</gene>
<dbReference type="InterPro" id="IPR050904">
    <property type="entry name" value="Adhesion/Biosynth-related"/>
</dbReference>
<dbReference type="InterPro" id="IPR000782">
    <property type="entry name" value="FAS1_domain"/>
</dbReference>
<accession>A0A917IY07</accession>
<protein>
    <recommendedName>
        <fullName evidence="1">FAS1 domain-containing protein</fullName>
    </recommendedName>
</protein>
<dbReference type="Proteomes" id="UP000627292">
    <property type="component" value="Unassembled WGS sequence"/>
</dbReference>
<evidence type="ECO:0000313" key="3">
    <source>
        <dbReference type="Proteomes" id="UP000627292"/>
    </source>
</evidence>
<dbReference type="Gene3D" id="2.30.180.10">
    <property type="entry name" value="FAS1 domain"/>
    <property type="match status" value="2"/>
</dbReference>
<name>A0A917IY07_9BACT</name>
<dbReference type="PROSITE" id="PS50213">
    <property type="entry name" value="FAS1"/>
    <property type="match status" value="1"/>
</dbReference>
<dbReference type="AlphaFoldDB" id="A0A917IY07"/>
<proteinExistence type="predicted"/>
<evidence type="ECO:0000313" key="2">
    <source>
        <dbReference type="EMBL" id="GGH69539.1"/>
    </source>
</evidence>
<feature type="domain" description="FAS1" evidence="1">
    <location>
        <begin position="178"/>
        <end position="398"/>
    </location>
</feature>
<dbReference type="SUPFAM" id="SSF82153">
    <property type="entry name" value="FAS1 domain"/>
    <property type="match status" value="2"/>
</dbReference>
<sequence>MPEPQGNTIPTDSIPSIIAALSPSSHSLWIQAWKKSNIETILSQKFSTATISVLAPDNTALTAAGYTADRIAAATTSELDTLLMYHTLIGNLDPTLLRQGVPLQFAKSLLQDASLAVGLSKSVPGATFKGTEIYSYRHAVQMAGNDLMVDGKRLTLGNTAKIVRGWVLPVNQVLEMPRHQMKQWLEADGRFSLFLKALDLISASYEANFNMWGGYWIVYDAVDPSFQLDTKKYYAGWIPNVANQLMRNTLFAPTDEAFHKAGIFNAAQLETLNNRFNYAEAYEGKPTLDSMLHLHMPAAAEMDMPFDDNWYVTGVRIISTPTPANTVFHSDILNNTLLGNYNLNAGGGSDKKLNLTFDRTGASAITVNGIDSETPAATITEADRMTLQGPVHVVDRLIIPGSFKF</sequence>
<organism evidence="2 3">
    <name type="scientific">Filimonas zeae</name>
    <dbReference type="NCBI Taxonomy" id="1737353"/>
    <lineage>
        <taxon>Bacteria</taxon>
        <taxon>Pseudomonadati</taxon>
        <taxon>Bacteroidota</taxon>
        <taxon>Chitinophagia</taxon>
        <taxon>Chitinophagales</taxon>
        <taxon>Chitinophagaceae</taxon>
        <taxon>Filimonas</taxon>
    </lineage>
</organism>
<dbReference type="PANTHER" id="PTHR10900:SF77">
    <property type="entry name" value="FI19380P1"/>
    <property type="match status" value="1"/>
</dbReference>
<dbReference type="PANTHER" id="PTHR10900">
    <property type="entry name" value="PERIOSTIN-RELATED"/>
    <property type="match status" value="1"/>
</dbReference>
<evidence type="ECO:0000259" key="1">
    <source>
        <dbReference type="PROSITE" id="PS50213"/>
    </source>
</evidence>
<dbReference type="InterPro" id="IPR036378">
    <property type="entry name" value="FAS1_dom_sf"/>
</dbReference>
<comment type="caution">
    <text evidence="2">The sequence shown here is derived from an EMBL/GenBank/DDBJ whole genome shotgun (WGS) entry which is preliminary data.</text>
</comment>
<reference evidence="2" key="1">
    <citation type="journal article" date="2014" name="Int. J. Syst. Evol. Microbiol.">
        <title>Complete genome sequence of Corynebacterium casei LMG S-19264T (=DSM 44701T), isolated from a smear-ripened cheese.</title>
        <authorList>
            <consortium name="US DOE Joint Genome Institute (JGI-PGF)"/>
            <person name="Walter F."/>
            <person name="Albersmeier A."/>
            <person name="Kalinowski J."/>
            <person name="Ruckert C."/>
        </authorList>
    </citation>
    <scope>NUCLEOTIDE SEQUENCE</scope>
    <source>
        <strain evidence="2">CGMCC 1.15290</strain>
    </source>
</reference>
<keyword evidence="3" id="KW-1185">Reference proteome</keyword>